<organismHost>
    <name type="scientific">Macaca</name>
    <name type="common">macaques</name>
    <dbReference type="NCBI Taxonomy" id="9539"/>
</organismHost>
<sequence>MTPYMQLCVCVLCLLFGLMTPLDLHLDKLCPAQPSPPQDFGLFRSYDIEKPNPKCGNSTLYVLHTKSGQHLIERPSPWVTKLAHYLRGRNHAVFQRFTEAAASPTKIINVTDNDREIFGAHMIPKNIKTLRYRVKDGPDAQTCQMRVTTWAVRASGYLAFQVRIELTSITRKPNTICVRPNLLAGEEAPKITAKPPRK</sequence>
<dbReference type="EMBL" id="GU574791">
    <property type="protein sequence ID" value="ADE62345.1"/>
    <property type="molecule type" value="Genomic_DNA"/>
</dbReference>
<protein>
    <submittedName>
        <fullName evidence="1">UL130</fullName>
    </submittedName>
</protein>
<dbReference type="Pfam" id="PF11668">
    <property type="entry name" value="Gp_UL130"/>
    <property type="match status" value="1"/>
</dbReference>
<dbReference type="InterPro" id="IPR021038">
    <property type="entry name" value="Herpes_UL130_cytomegalovirus"/>
</dbReference>
<name>D5KLI6_SCMVC</name>
<accession>D5KLI6</accession>
<reference evidence="1" key="1">
    <citation type="submission" date="2010-01" db="EMBL/GenBank/DDBJ databases">
        <title>Human Cytomegalovirus UL128, UL130 and UL131A Variability.</title>
        <authorList>
            <person name="Hayward G.S."/>
            <person name="Zong J.-C."/>
        </authorList>
    </citation>
    <scope>NUCLEOTIDE SEQUENCE</scope>
    <source>
        <strain evidence="1">SCMV</strain>
    </source>
</reference>
<proteinExistence type="predicted"/>
<evidence type="ECO:0000313" key="1">
    <source>
        <dbReference type="EMBL" id="ADE62345.1"/>
    </source>
</evidence>
<organism evidence="1">
    <name type="scientific">Simian cytomegalovirus (strain Colburn)</name>
    <dbReference type="NCBI Taxonomy" id="50292"/>
    <lineage>
        <taxon>Viruses</taxon>
        <taxon>Duplodnaviria</taxon>
        <taxon>Heunggongvirae</taxon>
        <taxon>Peploviricota</taxon>
        <taxon>Herviviricetes</taxon>
        <taxon>Herpesvirales</taxon>
        <taxon>Orthoherpesviridae</taxon>
        <taxon>Betaherpesvirinae</taxon>
        <taxon>Cytomegalovirus</taxon>
        <taxon>Cytomegalovirus cercopithecinebeta5</taxon>
    </lineage>
</organism>